<dbReference type="AlphaFoldDB" id="A0A087AVV1"/>
<evidence type="ECO:0000256" key="1">
    <source>
        <dbReference type="SAM" id="Phobius"/>
    </source>
</evidence>
<dbReference type="RefSeq" id="WP_156100134.1">
    <property type="nucleotide sequence ID" value="NZ_JGYV01000010.1"/>
</dbReference>
<dbReference type="EMBL" id="JGYV01000010">
    <property type="protein sequence ID" value="KFI62901.1"/>
    <property type="molecule type" value="Genomic_DNA"/>
</dbReference>
<keyword evidence="3" id="KW-1185">Reference proteome</keyword>
<keyword evidence="1" id="KW-1133">Transmembrane helix</keyword>
<sequence length="52" mass="5926">MASRKEPGPAKDDTITIIALVVFASYADKNWITVLLFTIVIGDQLRRWFTSR</sequence>
<protein>
    <submittedName>
        <fullName evidence="2">Uncharacterized protein</fullName>
    </submittedName>
</protein>
<proteinExistence type="predicted"/>
<organism evidence="2 3">
    <name type="scientific">Bifidobacterium cuniculi</name>
    <dbReference type="NCBI Taxonomy" id="1688"/>
    <lineage>
        <taxon>Bacteria</taxon>
        <taxon>Bacillati</taxon>
        <taxon>Actinomycetota</taxon>
        <taxon>Actinomycetes</taxon>
        <taxon>Bifidobacteriales</taxon>
        <taxon>Bifidobacteriaceae</taxon>
        <taxon>Bifidobacterium</taxon>
    </lineage>
</organism>
<evidence type="ECO:0000313" key="2">
    <source>
        <dbReference type="EMBL" id="KFI62901.1"/>
    </source>
</evidence>
<keyword evidence="1" id="KW-0812">Transmembrane</keyword>
<gene>
    <name evidence="2" type="ORF">BCUN_0732</name>
</gene>
<evidence type="ECO:0000313" key="3">
    <source>
        <dbReference type="Proteomes" id="UP000029067"/>
    </source>
</evidence>
<reference evidence="2 3" key="1">
    <citation type="submission" date="2014-03" db="EMBL/GenBank/DDBJ databases">
        <title>Genomics of Bifidobacteria.</title>
        <authorList>
            <person name="Ventura M."/>
            <person name="Milani C."/>
            <person name="Lugli G.A."/>
        </authorList>
    </citation>
    <scope>NUCLEOTIDE SEQUENCE [LARGE SCALE GENOMIC DNA]</scope>
    <source>
        <strain evidence="2 3">LMG 10738</strain>
    </source>
</reference>
<name>A0A087AVV1_9BIFI</name>
<feature type="transmembrane region" description="Helical" evidence="1">
    <location>
        <begin position="15"/>
        <end position="42"/>
    </location>
</feature>
<comment type="caution">
    <text evidence="2">The sequence shown here is derived from an EMBL/GenBank/DDBJ whole genome shotgun (WGS) entry which is preliminary data.</text>
</comment>
<dbReference type="Proteomes" id="UP000029067">
    <property type="component" value="Unassembled WGS sequence"/>
</dbReference>
<keyword evidence="1" id="KW-0472">Membrane</keyword>
<accession>A0A087AVV1</accession>